<feature type="transmembrane region" description="Helical" evidence="3">
    <location>
        <begin position="218"/>
        <end position="235"/>
    </location>
</feature>
<dbReference type="PANTHER" id="PTHR45651">
    <property type="entry name" value="CYCLIC NUCLEOTIDE-GATED ION CHANNEL 15-RELATED-RELATED"/>
    <property type="match status" value="1"/>
</dbReference>
<evidence type="ECO:0000256" key="1">
    <source>
        <dbReference type="ARBA" id="ARBA00023286"/>
    </source>
</evidence>
<dbReference type="Gene3D" id="2.60.120.10">
    <property type="entry name" value="Jelly Rolls"/>
    <property type="match status" value="2"/>
</dbReference>
<dbReference type="InterPro" id="IPR014710">
    <property type="entry name" value="RmlC-like_jellyroll"/>
</dbReference>
<dbReference type="Proteomes" id="UP000694861">
    <property type="component" value="Linkage group LG3"/>
</dbReference>
<feature type="domain" description="Cyclic nucleotide-binding" evidence="4">
    <location>
        <begin position="670"/>
        <end position="755"/>
    </location>
</feature>
<sequence length="800" mass="91388">MDVEGGEVTIPSSSRLYFDFGDDCYNHEMKEKGILWRIFFSPLTRKKAFIISCIAVSIDPLFFYIPVIDEKNKCLGIDKRLKTAALCLRALPDAAFALHTINYVFILVKGLLIRVPWAWLPELGAFVFLVVGILGILGILVFSFIHILLGGFLILPIPQLAILVFFFKSGGSGHFGRRVTTLNVFLVMHYPARVFLIYRFSKYLKNKTKTGVQAALYFFFYVLSSHVLGGFWYFFSIQREISCWHQFCKNAISCGAIDYCSGSTSRNITFLNELCPSNPPNATVFNFGIFLDAIQYGITRSMHFPTKFFYRVWWGVRNLSNFGTNMQTSSYVWENCFAIIVSLIGLLLFLYLLGNLQIYMQQALQKSLDKKKLGRKIDKKKKKIQKCMKMHGISDDTVGKILCGTRENKLEKNIDGEVDVNYIFYVLYESERRLMCQDICWKKLKKVGSFPLSFLGVKELQHMNDEALEMICNYLKPKIFKENEMVVEAGHPLNAMLIIIAGFMQAYLPIRDVGDAHPSTSFETLDKGMFVGEQLLDWAAKTKTLGDQPVSFKTIRCSKKVEAFALTVDDLKTLVHIKGIFLMSKVGFLNIHADDWRIREKRDAILLWMGRNDISVDVVVDIMQGFSKNKLEEKIDDEVDVNYIFSVFEEYERSIMRRYFCMEALKKVRELQHMNDRALGMICDCLKPKVFEENAKVVEVGEPLNALLYIIAGSMKVYLPIIDAGEAAPSNSFDTLEKGMFVGEQLLYWAMKTKAFDDQPASFKTIQCTKKVEAFALTVDDLKTLALSGDIFPMKFKGDL</sequence>
<dbReference type="SUPFAM" id="SSF51206">
    <property type="entry name" value="cAMP-binding domain-like"/>
    <property type="match status" value="2"/>
</dbReference>
<evidence type="ECO:0000256" key="3">
    <source>
        <dbReference type="SAM" id="Phobius"/>
    </source>
</evidence>
<accession>A0ABM0NJU4</accession>
<dbReference type="SUPFAM" id="SSF81324">
    <property type="entry name" value="Voltage-gated potassium channels"/>
    <property type="match status" value="1"/>
</dbReference>
<evidence type="ECO:0000313" key="5">
    <source>
        <dbReference type="Proteomes" id="UP000694861"/>
    </source>
</evidence>
<keyword evidence="2" id="KW-0407">Ion channel</keyword>
<keyword evidence="5" id="KW-1185">Reference proteome</keyword>
<evidence type="ECO:0000259" key="4">
    <source>
        <dbReference type="PROSITE" id="PS50042"/>
    </source>
</evidence>
<dbReference type="PROSITE" id="PS50042">
    <property type="entry name" value="CNMP_BINDING_3"/>
    <property type="match status" value="2"/>
</dbReference>
<feature type="transmembrane region" description="Helical" evidence="3">
    <location>
        <begin position="147"/>
        <end position="167"/>
    </location>
</feature>
<organism evidence="5 6">
    <name type="scientific">Prunus mume</name>
    <name type="common">Japanese apricot</name>
    <name type="synonym">Armeniaca mume</name>
    <dbReference type="NCBI Taxonomy" id="102107"/>
    <lineage>
        <taxon>Eukaryota</taxon>
        <taxon>Viridiplantae</taxon>
        <taxon>Streptophyta</taxon>
        <taxon>Embryophyta</taxon>
        <taxon>Tracheophyta</taxon>
        <taxon>Spermatophyta</taxon>
        <taxon>Magnoliopsida</taxon>
        <taxon>eudicotyledons</taxon>
        <taxon>Gunneridae</taxon>
        <taxon>Pentapetalae</taxon>
        <taxon>rosids</taxon>
        <taxon>fabids</taxon>
        <taxon>Rosales</taxon>
        <taxon>Rosaceae</taxon>
        <taxon>Amygdaloideae</taxon>
        <taxon>Amygdaleae</taxon>
        <taxon>Prunus</taxon>
    </lineage>
</organism>
<feature type="transmembrane region" description="Helical" evidence="3">
    <location>
        <begin position="120"/>
        <end position="141"/>
    </location>
</feature>
<keyword evidence="3" id="KW-0472">Membrane</keyword>
<keyword evidence="1" id="KW-0813">Transport</keyword>
<proteinExistence type="predicted"/>
<keyword evidence="1" id="KW-0406">Ion transport</keyword>
<dbReference type="SMART" id="SM00100">
    <property type="entry name" value="cNMP"/>
    <property type="match status" value="2"/>
</dbReference>
<dbReference type="PANTHER" id="PTHR45651:SF68">
    <property type="entry name" value="ION TRANSPORT DOMAIN-CONTAINING PROTEIN"/>
    <property type="match status" value="1"/>
</dbReference>
<reference evidence="5" key="1">
    <citation type="journal article" date="2012" name="Nat. Commun.">
        <title>The genome of Prunus mume.</title>
        <authorList>
            <person name="Zhang Q."/>
            <person name="Chen W."/>
            <person name="Sun L."/>
            <person name="Zhao F."/>
            <person name="Huang B."/>
            <person name="Yang W."/>
            <person name="Tao Y."/>
            <person name="Wang J."/>
            <person name="Yuan Z."/>
            <person name="Fan G."/>
            <person name="Xing Z."/>
            <person name="Han C."/>
            <person name="Pan H."/>
            <person name="Zhong X."/>
            <person name="Shi W."/>
            <person name="Liang X."/>
            <person name="Du D."/>
            <person name="Sun F."/>
            <person name="Xu Z."/>
            <person name="Hao R."/>
            <person name="Lv T."/>
            <person name="Lv Y."/>
            <person name="Zheng Z."/>
            <person name="Sun M."/>
            <person name="Luo L."/>
            <person name="Cai M."/>
            <person name="Gao Y."/>
            <person name="Wang J."/>
            <person name="Yin Y."/>
            <person name="Xu X."/>
            <person name="Cheng T."/>
            <person name="Wang J."/>
        </authorList>
    </citation>
    <scope>NUCLEOTIDE SEQUENCE [LARGE SCALE GENOMIC DNA]</scope>
</reference>
<evidence type="ECO:0000313" key="6">
    <source>
        <dbReference type="RefSeq" id="XP_008225852.2"/>
    </source>
</evidence>
<dbReference type="InterPro" id="IPR018490">
    <property type="entry name" value="cNMP-bd_dom_sf"/>
</dbReference>
<keyword evidence="3" id="KW-1133">Transmembrane helix</keyword>
<feature type="domain" description="Cyclic nucleotide-binding" evidence="4">
    <location>
        <begin position="459"/>
        <end position="536"/>
    </location>
</feature>
<feature type="transmembrane region" description="Helical" evidence="3">
    <location>
        <begin position="336"/>
        <end position="354"/>
    </location>
</feature>
<keyword evidence="3" id="KW-0812">Transmembrane</keyword>
<name>A0ABM0NJU4_PRUMU</name>
<keyword evidence="1" id="KW-1071">Ligand-gated ion channel</keyword>
<protein>
    <submittedName>
        <fullName evidence="6">Cyclic nucleotide-gated ion channel 1-like</fullName>
    </submittedName>
</protein>
<feature type="transmembrane region" description="Helical" evidence="3">
    <location>
        <begin position="48"/>
        <end position="68"/>
    </location>
</feature>
<reference evidence="6" key="2">
    <citation type="submission" date="2025-08" db="UniProtKB">
        <authorList>
            <consortium name="RefSeq"/>
        </authorList>
    </citation>
    <scope>IDENTIFICATION</scope>
</reference>
<gene>
    <name evidence="6" type="primary">LOC103325465</name>
</gene>
<dbReference type="GeneID" id="103325465"/>
<dbReference type="CDD" id="cd00038">
    <property type="entry name" value="CAP_ED"/>
    <property type="match status" value="1"/>
</dbReference>
<evidence type="ECO:0000256" key="2">
    <source>
        <dbReference type="ARBA" id="ARBA00023303"/>
    </source>
</evidence>
<feature type="transmembrane region" description="Helical" evidence="3">
    <location>
        <begin position="179"/>
        <end position="198"/>
    </location>
</feature>
<feature type="transmembrane region" description="Helical" evidence="3">
    <location>
        <begin position="88"/>
        <end position="108"/>
    </location>
</feature>
<dbReference type="RefSeq" id="XP_008225852.2">
    <property type="nucleotide sequence ID" value="XM_008227630.2"/>
</dbReference>
<dbReference type="InterPro" id="IPR000595">
    <property type="entry name" value="cNMP-bd_dom"/>
</dbReference>